<accession>A0A6I3MB69</accession>
<evidence type="ECO:0000313" key="2">
    <source>
        <dbReference type="EMBL" id="MTH69227.1"/>
    </source>
</evidence>
<dbReference type="AlphaFoldDB" id="A0A6I3MB69"/>
<dbReference type="SUPFAM" id="SSF69318">
    <property type="entry name" value="Integrin alpha N-terminal domain"/>
    <property type="match status" value="1"/>
</dbReference>
<feature type="chain" id="PRO_5026320172" description="VCBS repeat-containing protein" evidence="1">
    <location>
        <begin position="30"/>
        <end position="477"/>
    </location>
</feature>
<dbReference type="RefSeq" id="WP_155052238.1">
    <property type="nucleotide sequence ID" value="NZ_BAAAIB010000008.1"/>
</dbReference>
<keyword evidence="1" id="KW-0732">Signal</keyword>
<gene>
    <name evidence="2" type="ORF">GJ743_12700</name>
</gene>
<name>A0A6I3MB69_9MICO</name>
<evidence type="ECO:0000256" key="1">
    <source>
        <dbReference type="SAM" id="SignalP"/>
    </source>
</evidence>
<organism evidence="2 3">
    <name type="scientific">Agromyces bracchium</name>
    <dbReference type="NCBI Taxonomy" id="88376"/>
    <lineage>
        <taxon>Bacteria</taxon>
        <taxon>Bacillati</taxon>
        <taxon>Actinomycetota</taxon>
        <taxon>Actinomycetes</taxon>
        <taxon>Micrococcales</taxon>
        <taxon>Microbacteriaceae</taxon>
        <taxon>Agromyces</taxon>
    </lineage>
</organism>
<evidence type="ECO:0000313" key="3">
    <source>
        <dbReference type="Proteomes" id="UP000433071"/>
    </source>
</evidence>
<comment type="caution">
    <text evidence="2">The sequence shown here is derived from an EMBL/GenBank/DDBJ whole genome shotgun (WGS) entry which is preliminary data.</text>
</comment>
<reference evidence="2 3" key="1">
    <citation type="submission" date="2019-11" db="EMBL/GenBank/DDBJ databases">
        <title>Agromyces kandeliae sp. nov., isolated from mangrove soil.</title>
        <authorList>
            <person name="Wang R."/>
        </authorList>
    </citation>
    <scope>NUCLEOTIDE SEQUENCE [LARGE SCALE GENOMIC DNA]</scope>
    <source>
        <strain evidence="2 3">JCM 11433</strain>
    </source>
</reference>
<proteinExistence type="predicted"/>
<dbReference type="OrthoDB" id="9758772at2"/>
<dbReference type="EMBL" id="WMLB01000025">
    <property type="protein sequence ID" value="MTH69227.1"/>
    <property type="molecule type" value="Genomic_DNA"/>
</dbReference>
<sequence length="477" mass="51043">MTHRRIVAMIAAVGAVAAALTVGTTPAVAADAPGNWYHLTNGTTGGKADVSFAYGRADDEVHVGDWDGDGTDTLGVRRGNQYFLTNGTTGGQADLTFAYGRSSDVVLVGDWDGDGKDTLGVRRGNQYYLTNRAAGGQADLTFAYGRSTDVVLVGDWNGDGTDTLGVRRGSSYYLTNGTTGGQADLTFAYGKAADVVLVGDWNGDGQDTLGVRRSSNYYLTNGTTGGTADITFAYGRSTDVVLVGDWNGDSTDTLGVRRPAVIRATIPAMPIGKERVSYAVPGQVKRGLYKSMDFRWSDCGWETGNWLYDLVPTYNYGSGSDPGEPTYVELDVNADQFTQIAHQRWDGSWPTCGGWIEALPTDPVDIRTSGGNGSYRVGYDIMPGTYRLLSGGSYCAVQAVRDFRGWRYTNDSGAPQSVLAEWQFVGAEAGALFELKASYGGVSTRGFIFTERCSWERVTTVNSGSPTAAESSPNEHR</sequence>
<feature type="signal peptide" evidence="1">
    <location>
        <begin position="1"/>
        <end position="29"/>
    </location>
</feature>
<dbReference type="InterPro" id="IPR028994">
    <property type="entry name" value="Integrin_alpha_N"/>
</dbReference>
<keyword evidence="3" id="KW-1185">Reference proteome</keyword>
<evidence type="ECO:0008006" key="4">
    <source>
        <dbReference type="Google" id="ProtNLM"/>
    </source>
</evidence>
<protein>
    <recommendedName>
        <fullName evidence="4">VCBS repeat-containing protein</fullName>
    </recommendedName>
</protein>
<dbReference type="Proteomes" id="UP000433071">
    <property type="component" value="Unassembled WGS sequence"/>
</dbReference>